<dbReference type="GO" id="GO:0005829">
    <property type="term" value="C:cytosol"/>
    <property type="evidence" value="ECO:0007669"/>
    <property type="project" value="UniProtKB-ARBA"/>
</dbReference>
<evidence type="ECO:0000313" key="6">
    <source>
        <dbReference type="Proteomes" id="UP000291892"/>
    </source>
</evidence>
<dbReference type="InterPro" id="IPR011129">
    <property type="entry name" value="CSD"/>
</dbReference>
<dbReference type="Pfam" id="PF00313">
    <property type="entry name" value="CSD"/>
    <property type="match status" value="1"/>
</dbReference>
<dbReference type="Proteomes" id="UP000291892">
    <property type="component" value="Unassembled WGS sequence"/>
</dbReference>
<comment type="subcellular location">
    <subcellularLocation>
        <location evidence="1 3">Cytoplasm</location>
    </subcellularLocation>
</comment>
<name>A0AAE8QG19_9HYPH</name>
<dbReference type="InterPro" id="IPR002059">
    <property type="entry name" value="CSP_DNA-bd"/>
</dbReference>
<feature type="domain" description="CSD" evidence="4">
    <location>
        <begin position="2"/>
        <end position="69"/>
    </location>
</feature>
<dbReference type="InterPro" id="IPR012156">
    <property type="entry name" value="Cold_shock_CspA"/>
</dbReference>
<dbReference type="SUPFAM" id="SSF50249">
    <property type="entry name" value="Nucleic acid-binding proteins"/>
    <property type="match status" value="1"/>
</dbReference>
<evidence type="ECO:0000256" key="2">
    <source>
        <dbReference type="ARBA" id="ARBA00022490"/>
    </source>
</evidence>
<keyword evidence="2" id="KW-0963">Cytoplasm</keyword>
<dbReference type="InterPro" id="IPR050181">
    <property type="entry name" value="Cold_shock_domain"/>
</dbReference>
<evidence type="ECO:0000256" key="3">
    <source>
        <dbReference type="RuleBase" id="RU000408"/>
    </source>
</evidence>
<dbReference type="PIRSF" id="PIRSF002599">
    <property type="entry name" value="Cold_shock_A"/>
    <property type="match status" value="1"/>
</dbReference>
<organism evidence="5 6">
    <name type="scientific">Rhizobium ruizarguesonis</name>
    <dbReference type="NCBI Taxonomy" id="2081791"/>
    <lineage>
        <taxon>Bacteria</taxon>
        <taxon>Pseudomonadati</taxon>
        <taxon>Pseudomonadota</taxon>
        <taxon>Alphaproteobacteria</taxon>
        <taxon>Hyphomicrobiales</taxon>
        <taxon>Rhizobiaceae</taxon>
        <taxon>Rhizobium/Agrobacterium group</taxon>
        <taxon>Rhizobium</taxon>
    </lineage>
</organism>
<dbReference type="AlphaFoldDB" id="A0AAE8QG19"/>
<gene>
    <name evidence="5" type="ORF">ELG94_14865</name>
</gene>
<dbReference type="PANTHER" id="PTHR11544">
    <property type="entry name" value="COLD SHOCK DOMAIN CONTAINING PROTEINS"/>
    <property type="match status" value="1"/>
</dbReference>
<reference evidence="5 6" key="1">
    <citation type="submission" date="2019-02" db="EMBL/GenBank/DDBJ databases">
        <title>The genomic architecture of introgression among sibling species of bacteria.</title>
        <authorList>
            <person name="Cavassim M.I.A."/>
            <person name="Moeskjaer S."/>
            <person name="Moslemi C."/>
            <person name="Fields B."/>
            <person name="Bachmann A."/>
            <person name="Vilhjalmsson B."/>
            <person name="Schierup M.H."/>
            <person name="Young J.P.W."/>
            <person name="Andersen S.U."/>
        </authorList>
    </citation>
    <scope>NUCLEOTIDE SEQUENCE [LARGE SCALE GENOMIC DNA]</scope>
    <source>
        <strain evidence="5 6">SM42</strain>
    </source>
</reference>
<dbReference type="InterPro" id="IPR019844">
    <property type="entry name" value="CSD_CS"/>
</dbReference>
<proteinExistence type="predicted"/>
<dbReference type="InterPro" id="IPR012340">
    <property type="entry name" value="NA-bd_OB-fold"/>
</dbReference>
<dbReference type="Gene3D" id="2.40.50.140">
    <property type="entry name" value="Nucleic acid-binding proteins"/>
    <property type="match status" value="1"/>
</dbReference>
<dbReference type="PROSITE" id="PS51857">
    <property type="entry name" value="CSD_2"/>
    <property type="match status" value="1"/>
</dbReference>
<dbReference type="PROSITE" id="PS00352">
    <property type="entry name" value="CSD_1"/>
    <property type="match status" value="1"/>
</dbReference>
<dbReference type="SMART" id="SM00357">
    <property type="entry name" value="CSP"/>
    <property type="match status" value="1"/>
</dbReference>
<dbReference type="CDD" id="cd04458">
    <property type="entry name" value="CSP_CDS"/>
    <property type="match status" value="1"/>
</dbReference>
<accession>A0AAE8QG19</accession>
<evidence type="ECO:0000256" key="1">
    <source>
        <dbReference type="ARBA" id="ARBA00004496"/>
    </source>
</evidence>
<comment type="caution">
    <text evidence="5">The sequence shown here is derived from an EMBL/GenBank/DDBJ whole genome shotgun (WGS) entry which is preliminary data.</text>
</comment>
<evidence type="ECO:0000313" key="5">
    <source>
        <dbReference type="EMBL" id="TBF19515.1"/>
    </source>
</evidence>
<dbReference type="GO" id="GO:0003676">
    <property type="term" value="F:nucleic acid binding"/>
    <property type="evidence" value="ECO:0007669"/>
    <property type="project" value="InterPro"/>
</dbReference>
<dbReference type="EMBL" id="SIKX01000001">
    <property type="protein sequence ID" value="TBF19515.1"/>
    <property type="molecule type" value="Genomic_DNA"/>
</dbReference>
<sequence>MATKGTVKFFNQDKGFGFITPDGGAKDVFVHISALQASGIQSLREGQQVTFDTEPDRMGKGPKAVNITAS</sequence>
<evidence type="ECO:0000259" key="4">
    <source>
        <dbReference type="PROSITE" id="PS51857"/>
    </source>
</evidence>
<dbReference type="PRINTS" id="PR00050">
    <property type="entry name" value="COLDSHOCK"/>
</dbReference>
<protein>
    <submittedName>
        <fullName evidence="5">Cold-shock protein</fullName>
    </submittedName>
</protein>
<dbReference type="RefSeq" id="WP_130822672.1">
    <property type="nucleotide sequence ID" value="NZ_SIKX01000001.1"/>
</dbReference>